<evidence type="ECO:0000256" key="10">
    <source>
        <dbReference type="ARBA" id="ARBA00023136"/>
    </source>
</evidence>
<dbReference type="GO" id="GO:0005886">
    <property type="term" value="C:plasma membrane"/>
    <property type="evidence" value="ECO:0007669"/>
    <property type="project" value="UniProtKB-SubCell"/>
</dbReference>
<name>A0A3M8RS71_9PROT</name>
<dbReference type="PANTHER" id="PTHR33909">
    <property type="entry name" value="SEC TRANSLOCON ACCESSORY COMPLEX SUBUNIT YAJC"/>
    <property type="match status" value="1"/>
</dbReference>
<evidence type="ECO:0000256" key="1">
    <source>
        <dbReference type="ARBA" id="ARBA00004162"/>
    </source>
</evidence>
<keyword evidence="8 11" id="KW-1133">Transmembrane helix</keyword>
<keyword evidence="6 11" id="KW-0812">Transmembrane</keyword>
<comment type="caution">
    <text evidence="12">The sequence shown here is derived from an EMBL/GenBank/DDBJ whole genome shotgun (WGS) entry which is preliminary data.</text>
</comment>
<dbReference type="RefSeq" id="WP_123101764.1">
    <property type="nucleotide sequence ID" value="NZ_CP127527.1"/>
</dbReference>
<accession>A0A3M8RS71</accession>
<keyword evidence="7" id="KW-0653">Protein transport</keyword>
<comment type="similarity">
    <text evidence="2">Belongs to the YajC family.</text>
</comment>
<dbReference type="SMART" id="SM01323">
    <property type="entry name" value="YajC"/>
    <property type="match status" value="1"/>
</dbReference>
<dbReference type="EMBL" id="RIZI01000107">
    <property type="protein sequence ID" value="RNF69984.1"/>
    <property type="molecule type" value="Genomic_DNA"/>
</dbReference>
<keyword evidence="10 11" id="KW-0472">Membrane</keyword>
<keyword evidence="9" id="KW-0811">Translocation</keyword>
<evidence type="ECO:0000256" key="4">
    <source>
        <dbReference type="ARBA" id="ARBA00022448"/>
    </source>
</evidence>
<evidence type="ECO:0000256" key="11">
    <source>
        <dbReference type="SAM" id="Phobius"/>
    </source>
</evidence>
<comment type="subcellular location">
    <subcellularLocation>
        <location evidence="1">Cell membrane</location>
        <topology evidence="1">Single-pass membrane protein</topology>
    </subcellularLocation>
</comment>
<evidence type="ECO:0000256" key="5">
    <source>
        <dbReference type="ARBA" id="ARBA00022475"/>
    </source>
</evidence>
<reference evidence="12" key="1">
    <citation type="submission" date="2018-10" db="EMBL/GenBank/DDBJ databases">
        <title>Acidithiobacillus sulfuriphilus sp. nov.: an extremely acidophilic sulfur-oxidizing chemolithotroph isolated from a neutral pH environment.</title>
        <authorList>
            <person name="Falagan C."/>
            <person name="Moya-Beltran A."/>
            <person name="Quatrini R."/>
            <person name="Johnson D.B."/>
        </authorList>
    </citation>
    <scope>NUCLEOTIDE SEQUENCE [LARGE SCALE GENOMIC DNA]</scope>
    <source>
        <strain evidence="12">CJ-2</strain>
    </source>
</reference>
<dbReference type="PRINTS" id="PR01853">
    <property type="entry name" value="YAJCTRNLCASE"/>
</dbReference>
<dbReference type="PANTHER" id="PTHR33909:SF1">
    <property type="entry name" value="SEC TRANSLOCON ACCESSORY COMPLEX SUBUNIT YAJC"/>
    <property type="match status" value="1"/>
</dbReference>
<dbReference type="InterPro" id="IPR003849">
    <property type="entry name" value="Preprotein_translocase_YajC"/>
</dbReference>
<organism evidence="12">
    <name type="scientific">Acidithiobacillus sulfuriphilus</name>
    <dbReference type="NCBI Taxonomy" id="1867749"/>
    <lineage>
        <taxon>Bacteria</taxon>
        <taxon>Pseudomonadati</taxon>
        <taxon>Pseudomonadota</taxon>
        <taxon>Acidithiobacillia</taxon>
        <taxon>Acidithiobacillales</taxon>
        <taxon>Acidithiobacillaceae</taxon>
        <taxon>Acidithiobacillus</taxon>
    </lineage>
</organism>
<dbReference type="AlphaFoldDB" id="A0A3M8RS71"/>
<feature type="transmembrane region" description="Helical" evidence="11">
    <location>
        <begin position="28"/>
        <end position="44"/>
    </location>
</feature>
<dbReference type="OrthoDB" id="9811406at2"/>
<gene>
    <name evidence="12" type="primary">yajC</name>
    <name evidence="12" type="ORF">EC580_02125</name>
</gene>
<protein>
    <recommendedName>
        <fullName evidence="3">Sec translocon accessory complex subunit YajC</fullName>
    </recommendedName>
</protein>
<evidence type="ECO:0000256" key="3">
    <source>
        <dbReference type="ARBA" id="ARBA00014962"/>
    </source>
</evidence>
<sequence length="113" mass="12147">MNLSPITSAFAAGAPAGAAGPESVWLQFVPLLVIFAIFYFLLIRPQMKKAKEQRQLIASVAKGDEVMTQGGLLGRVMQVGDEYLHLEVAEGVVVKIQKAAVTLLLPKGTIKKL</sequence>
<evidence type="ECO:0000256" key="7">
    <source>
        <dbReference type="ARBA" id="ARBA00022927"/>
    </source>
</evidence>
<keyword evidence="4" id="KW-0813">Transport</keyword>
<evidence type="ECO:0000256" key="2">
    <source>
        <dbReference type="ARBA" id="ARBA00006742"/>
    </source>
</evidence>
<evidence type="ECO:0000256" key="8">
    <source>
        <dbReference type="ARBA" id="ARBA00022989"/>
    </source>
</evidence>
<dbReference type="Pfam" id="PF02699">
    <property type="entry name" value="YajC"/>
    <property type="match status" value="1"/>
</dbReference>
<dbReference type="NCBIfam" id="TIGR00739">
    <property type="entry name" value="yajC"/>
    <property type="match status" value="1"/>
</dbReference>
<evidence type="ECO:0000256" key="6">
    <source>
        <dbReference type="ARBA" id="ARBA00022692"/>
    </source>
</evidence>
<evidence type="ECO:0000313" key="12">
    <source>
        <dbReference type="EMBL" id="RNF69984.1"/>
    </source>
</evidence>
<proteinExistence type="inferred from homology"/>
<evidence type="ECO:0000256" key="9">
    <source>
        <dbReference type="ARBA" id="ARBA00023010"/>
    </source>
</evidence>
<dbReference type="GO" id="GO:0015031">
    <property type="term" value="P:protein transport"/>
    <property type="evidence" value="ECO:0007669"/>
    <property type="project" value="UniProtKB-KW"/>
</dbReference>
<keyword evidence="5" id="KW-1003">Cell membrane</keyword>